<dbReference type="InterPro" id="IPR054708">
    <property type="entry name" value="MTPAP-like_central"/>
</dbReference>
<dbReference type="GO" id="GO:0031123">
    <property type="term" value="P:RNA 3'-end processing"/>
    <property type="evidence" value="ECO:0007669"/>
    <property type="project" value="TreeGrafter"/>
</dbReference>
<dbReference type="Proteomes" id="UP000297245">
    <property type="component" value="Unassembled WGS sequence"/>
</dbReference>
<dbReference type="InterPro" id="IPR002058">
    <property type="entry name" value="PAP_assoc"/>
</dbReference>
<name>A0A4S8L6L5_DENBC</name>
<dbReference type="Gene3D" id="3.30.460.10">
    <property type="entry name" value="Beta Polymerase, domain 2"/>
    <property type="match status" value="1"/>
</dbReference>
<dbReference type="EMBL" id="ML179612">
    <property type="protein sequence ID" value="THU84239.1"/>
    <property type="molecule type" value="Genomic_DNA"/>
</dbReference>
<dbReference type="GO" id="GO:0046872">
    <property type="term" value="F:metal ion binding"/>
    <property type="evidence" value="ECO:0007669"/>
    <property type="project" value="UniProtKB-KW"/>
</dbReference>
<gene>
    <name evidence="8" type="ORF">K435DRAFT_687959</name>
</gene>
<evidence type="ECO:0000256" key="3">
    <source>
        <dbReference type="ARBA" id="ARBA00022723"/>
    </source>
</evidence>
<dbReference type="PANTHER" id="PTHR23092">
    <property type="entry name" value="POLY(A) RNA POLYMERASE"/>
    <property type="match status" value="1"/>
</dbReference>
<dbReference type="InterPro" id="IPR043519">
    <property type="entry name" value="NT_sf"/>
</dbReference>
<dbReference type="OrthoDB" id="273917at2759"/>
<evidence type="ECO:0000256" key="1">
    <source>
        <dbReference type="ARBA" id="ARBA00008593"/>
    </source>
</evidence>
<keyword evidence="5" id="KW-0812">Transmembrane</keyword>
<protein>
    <recommendedName>
        <fullName evidence="2">polynucleotide adenylyltransferase</fullName>
        <ecNumber evidence="2">2.7.7.19</ecNumber>
    </recommendedName>
</protein>
<evidence type="ECO:0000313" key="9">
    <source>
        <dbReference type="Proteomes" id="UP000297245"/>
    </source>
</evidence>
<dbReference type="SUPFAM" id="SSF81301">
    <property type="entry name" value="Nucleotidyltransferase"/>
    <property type="match status" value="1"/>
</dbReference>
<dbReference type="Pfam" id="PF03828">
    <property type="entry name" value="PAP_assoc"/>
    <property type="match status" value="1"/>
</dbReference>
<evidence type="ECO:0000256" key="5">
    <source>
        <dbReference type="SAM" id="Phobius"/>
    </source>
</evidence>
<evidence type="ECO:0000256" key="2">
    <source>
        <dbReference type="ARBA" id="ARBA00012388"/>
    </source>
</evidence>
<keyword evidence="4" id="KW-0460">Magnesium</keyword>
<dbReference type="GO" id="GO:0003729">
    <property type="term" value="F:mRNA binding"/>
    <property type="evidence" value="ECO:0007669"/>
    <property type="project" value="TreeGrafter"/>
</dbReference>
<dbReference type="EC" id="2.7.7.19" evidence="2"/>
<feature type="non-terminal residue" evidence="8">
    <location>
        <position position="1"/>
    </location>
</feature>
<dbReference type="GO" id="GO:1990817">
    <property type="term" value="F:poly(A) RNA polymerase activity"/>
    <property type="evidence" value="ECO:0007669"/>
    <property type="project" value="UniProtKB-EC"/>
</dbReference>
<dbReference type="Gene3D" id="1.10.1410.10">
    <property type="match status" value="1"/>
</dbReference>
<dbReference type="GO" id="GO:0005730">
    <property type="term" value="C:nucleolus"/>
    <property type="evidence" value="ECO:0007669"/>
    <property type="project" value="TreeGrafter"/>
</dbReference>
<keyword evidence="9" id="KW-1185">Reference proteome</keyword>
<evidence type="ECO:0000259" key="7">
    <source>
        <dbReference type="Pfam" id="PF22600"/>
    </source>
</evidence>
<feature type="domain" description="PAP-associated" evidence="6">
    <location>
        <begin position="209"/>
        <end position="249"/>
    </location>
</feature>
<keyword evidence="3" id="KW-0479">Metal-binding</keyword>
<evidence type="ECO:0000256" key="4">
    <source>
        <dbReference type="ARBA" id="ARBA00022842"/>
    </source>
</evidence>
<organism evidence="8 9">
    <name type="scientific">Dendrothele bispora (strain CBS 962.96)</name>
    <dbReference type="NCBI Taxonomy" id="1314807"/>
    <lineage>
        <taxon>Eukaryota</taxon>
        <taxon>Fungi</taxon>
        <taxon>Dikarya</taxon>
        <taxon>Basidiomycota</taxon>
        <taxon>Agaricomycotina</taxon>
        <taxon>Agaricomycetes</taxon>
        <taxon>Agaricomycetidae</taxon>
        <taxon>Agaricales</taxon>
        <taxon>Agaricales incertae sedis</taxon>
        <taxon>Dendrothele</taxon>
    </lineage>
</organism>
<dbReference type="GO" id="GO:0031499">
    <property type="term" value="C:TRAMP complex"/>
    <property type="evidence" value="ECO:0007669"/>
    <property type="project" value="TreeGrafter"/>
</dbReference>
<evidence type="ECO:0000259" key="6">
    <source>
        <dbReference type="Pfam" id="PF03828"/>
    </source>
</evidence>
<sequence length="387" mass="44588">LHWEISAYFHYVRPTHYEASAYKLVYTKIQRELQSTGRKLKLDQGTENHSFLFGSAATGALLPQGDIDISYDFGPSFLRQKRGNMYKTMKRLRRSGLITPLYEVVSEARVPVANCVTAPKWGSIPIDITFNQPDGEKSVKIVRGYLNKMPAARPLLMVLKQFLLLRELNKPFHGGLGSYPLLCMIISFLQVNPRNRPLSYLEEPWRTKSLGLLLRDFLWYYGQEFDYANTYIDVVEGKVLPKQSTPSVRLWYDDPKKVTIRCMVNRENDAGRSTHAMPVIKKAFKEAHDALRSTPMERDSLLSVMVVFDEAVSHFFASLFFLLCAVSFFLPSVLRSYGTDIHTFCFSFLPRPFNAVLRLSDWSKVEILGIHMRRGRKKRRGKPWSGR</sequence>
<dbReference type="PANTHER" id="PTHR23092:SF15">
    <property type="entry name" value="INACTIVE NON-CANONICAL POLY(A) RNA POLYMERASE PROTEIN TRF4-2-RELATED"/>
    <property type="match status" value="1"/>
</dbReference>
<dbReference type="Pfam" id="PF22600">
    <property type="entry name" value="MTPAP-like_central"/>
    <property type="match status" value="1"/>
</dbReference>
<keyword evidence="5" id="KW-1133">Transmembrane helix</keyword>
<reference evidence="8 9" key="1">
    <citation type="journal article" date="2019" name="Nat. Ecol. Evol.">
        <title>Megaphylogeny resolves global patterns of mushroom evolution.</title>
        <authorList>
            <person name="Varga T."/>
            <person name="Krizsan K."/>
            <person name="Foldi C."/>
            <person name="Dima B."/>
            <person name="Sanchez-Garcia M."/>
            <person name="Sanchez-Ramirez S."/>
            <person name="Szollosi G.J."/>
            <person name="Szarkandi J.G."/>
            <person name="Papp V."/>
            <person name="Albert L."/>
            <person name="Andreopoulos W."/>
            <person name="Angelini C."/>
            <person name="Antonin V."/>
            <person name="Barry K.W."/>
            <person name="Bougher N.L."/>
            <person name="Buchanan P."/>
            <person name="Buyck B."/>
            <person name="Bense V."/>
            <person name="Catcheside P."/>
            <person name="Chovatia M."/>
            <person name="Cooper J."/>
            <person name="Damon W."/>
            <person name="Desjardin D."/>
            <person name="Finy P."/>
            <person name="Geml J."/>
            <person name="Haridas S."/>
            <person name="Hughes K."/>
            <person name="Justo A."/>
            <person name="Karasinski D."/>
            <person name="Kautmanova I."/>
            <person name="Kiss B."/>
            <person name="Kocsube S."/>
            <person name="Kotiranta H."/>
            <person name="LaButti K.M."/>
            <person name="Lechner B.E."/>
            <person name="Liimatainen K."/>
            <person name="Lipzen A."/>
            <person name="Lukacs Z."/>
            <person name="Mihaltcheva S."/>
            <person name="Morgado L.N."/>
            <person name="Niskanen T."/>
            <person name="Noordeloos M.E."/>
            <person name="Ohm R.A."/>
            <person name="Ortiz-Santana B."/>
            <person name="Ovrebo C."/>
            <person name="Racz N."/>
            <person name="Riley R."/>
            <person name="Savchenko A."/>
            <person name="Shiryaev A."/>
            <person name="Soop K."/>
            <person name="Spirin V."/>
            <person name="Szebenyi C."/>
            <person name="Tomsovsky M."/>
            <person name="Tulloss R.E."/>
            <person name="Uehling J."/>
            <person name="Grigoriev I.V."/>
            <person name="Vagvolgyi C."/>
            <person name="Papp T."/>
            <person name="Martin F.M."/>
            <person name="Miettinen O."/>
            <person name="Hibbett D.S."/>
            <person name="Nagy L.G."/>
        </authorList>
    </citation>
    <scope>NUCLEOTIDE SEQUENCE [LARGE SCALE GENOMIC DNA]</scope>
    <source>
        <strain evidence="8 9">CBS 962.96</strain>
    </source>
</reference>
<proteinExistence type="inferred from homology"/>
<evidence type="ECO:0000313" key="8">
    <source>
        <dbReference type="EMBL" id="THU84239.1"/>
    </source>
</evidence>
<comment type="similarity">
    <text evidence="1">Belongs to the DNA polymerase type-B-like family.</text>
</comment>
<accession>A0A4S8L6L5</accession>
<dbReference type="GO" id="GO:0010605">
    <property type="term" value="P:negative regulation of macromolecule metabolic process"/>
    <property type="evidence" value="ECO:0007669"/>
    <property type="project" value="UniProtKB-ARBA"/>
</dbReference>
<dbReference type="AlphaFoldDB" id="A0A4S8L6L5"/>
<feature type="domain" description="Poly(A) RNA polymerase mitochondrial-like central palm" evidence="7">
    <location>
        <begin position="4"/>
        <end position="146"/>
    </location>
</feature>
<keyword evidence="5" id="KW-0472">Membrane</keyword>
<feature type="transmembrane region" description="Helical" evidence="5">
    <location>
        <begin position="315"/>
        <end position="334"/>
    </location>
</feature>
<dbReference type="InterPro" id="IPR045862">
    <property type="entry name" value="Trf4-like"/>
</dbReference>
<dbReference type="GO" id="GO:0043634">
    <property type="term" value="P:polyadenylation-dependent ncRNA catabolic process"/>
    <property type="evidence" value="ECO:0007669"/>
    <property type="project" value="TreeGrafter"/>
</dbReference>
<dbReference type="SUPFAM" id="SSF81631">
    <property type="entry name" value="PAP/OAS1 substrate-binding domain"/>
    <property type="match status" value="1"/>
</dbReference>